<dbReference type="EMBL" id="NEVH01009768">
    <property type="protein sequence ID" value="PNF32755.1"/>
    <property type="molecule type" value="Genomic_DNA"/>
</dbReference>
<comment type="caution">
    <text evidence="11">The sequence shown here is derived from an EMBL/GenBank/DDBJ whole genome shotgun (WGS) entry which is preliminary data.</text>
</comment>
<evidence type="ECO:0000256" key="10">
    <source>
        <dbReference type="SAM" id="Phobius"/>
    </source>
</evidence>
<feature type="transmembrane region" description="Helical" evidence="10">
    <location>
        <begin position="124"/>
        <end position="146"/>
    </location>
</feature>
<keyword evidence="8" id="KW-0675">Receptor</keyword>
<dbReference type="Proteomes" id="UP000235965">
    <property type="component" value="Unassembled WGS sequence"/>
</dbReference>
<dbReference type="GO" id="GO:0007165">
    <property type="term" value="P:signal transduction"/>
    <property type="evidence" value="ECO:0007669"/>
    <property type="project" value="UniProtKB-KW"/>
</dbReference>
<reference evidence="11 12" key="1">
    <citation type="submission" date="2017-12" db="EMBL/GenBank/DDBJ databases">
        <title>Hemimetabolous genomes reveal molecular basis of termite eusociality.</title>
        <authorList>
            <person name="Harrison M.C."/>
            <person name="Jongepier E."/>
            <person name="Robertson H.M."/>
            <person name="Arning N."/>
            <person name="Bitard-Feildel T."/>
            <person name="Chao H."/>
            <person name="Childers C.P."/>
            <person name="Dinh H."/>
            <person name="Doddapaneni H."/>
            <person name="Dugan S."/>
            <person name="Gowin J."/>
            <person name="Greiner C."/>
            <person name="Han Y."/>
            <person name="Hu H."/>
            <person name="Hughes D.S.T."/>
            <person name="Huylmans A.-K."/>
            <person name="Kemena C."/>
            <person name="Kremer L.P.M."/>
            <person name="Lee S.L."/>
            <person name="Lopez-Ezquerra A."/>
            <person name="Mallet L."/>
            <person name="Monroy-Kuhn J.M."/>
            <person name="Moser A."/>
            <person name="Murali S.C."/>
            <person name="Muzny D.M."/>
            <person name="Otani S."/>
            <person name="Piulachs M.-D."/>
            <person name="Poelchau M."/>
            <person name="Qu J."/>
            <person name="Schaub F."/>
            <person name="Wada-Katsumata A."/>
            <person name="Worley K.C."/>
            <person name="Xie Q."/>
            <person name="Ylla G."/>
            <person name="Poulsen M."/>
            <person name="Gibbs R.A."/>
            <person name="Schal C."/>
            <person name="Richards S."/>
            <person name="Belles X."/>
            <person name="Korb J."/>
            <person name="Bornberg-Bauer E."/>
        </authorList>
    </citation>
    <scope>NUCLEOTIDE SEQUENCE [LARGE SCALE GENOMIC DNA]</scope>
    <source>
        <tissue evidence="11">Whole body</tissue>
    </source>
</reference>
<protein>
    <submittedName>
        <fullName evidence="11">Uncharacterized protein</fullName>
    </submittedName>
</protein>
<comment type="subcellular location">
    <subcellularLocation>
        <location evidence="1">Cell membrane</location>
        <topology evidence="1">Multi-pass membrane protein</topology>
    </subcellularLocation>
</comment>
<dbReference type="STRING" id="105785.A0A2J7QVZ5"/>
<dbReference type="AlphaFoldDB" id="A0A2J7QVZ5"/>
<dbReference type="InParanoid" id="A0A2J7QVZ5"/>
<evidence type="ECO:0000256" key="6">
    <source>
        <dbReference type="ARBA" id="ARBA00022989"/>
    </source>
</evidence>
<keyword evidence="7 10" id="KW-0472">Membrane</keyword>
<dbReference type="GO" id="GO:0004984">
    <property type="term" value="F:olfactory receptor activity"/>
    <property type="evidence" value="ECO:0007669"/>
    <property type="project" value="InterPro"/>
</dbReference>
<evidence type="ECO:0000256" key="3">
    <source>
        <dbReference type="ARBA" id="ARBA00022606"/>
    </source>
</evidence>
<dbReference type="Pfam" id="PF02949">
    <property type="entry name" value="7tm_6"/>
    <property type="match status" value="1"/>
</dbReference>
<dbReference type="PANTHER" id="PTHR21137">
    <property type="entry name" value="ODORANT RECEPTOR"/>
    <property type="match status" value="1"/>
</dbReference>
<gene>
    <name evidence="11" type="ORF">B7P43_G04512</name>
</gene>
<evidence type="ECO:0000256" key="7">
    <source>
        <dbReference type="ARBA" id="ARBA00023136"/>
    </source>
</evidence>
<evidence type="ECO:0000256" key="5">
    <source>
        <dbReference type="ARBA" id="ARBA00022725"/>
    </source>
</evidence>
<evidence type="ECO:0000256" key="4">
    <source>
        <dbReference type="ARBA" id="ARBA00022692"/>
    </source>
</evidence>
<keyword evidence="5" id="KW-0552">Olfaction</keyword>
<dbReference type="GO" id="GO:0005886">
    <property type="term" value="C:plasma membrane"/>
    <property type="evidence" value="ECO:0007669"/>
    <property type="project" value="UniProtKB-SubCell"/>
</dbReference>
<evidence type="ECO:0000256" key="1">
    <source>
        <dbReference type="ARBA" id="ARBA00004651"/>
    </source>
</evidence>
<keyword evidence="12" id="KW-1185">Reference proteome</keyword>
<evidence type="ECO:0000256" key="9">
    <source>
        <dbReference type="ARBA" id="ARBA00023224"/>
    </source>
</evidence>
<evidence type="ECO:0000256" key="8">
    <source>
        <dbReference type="ARBA" id="ARBA00023170"/>
    </source>
</evidence>
<evidence type="ECO:0000256" key="2">
    <source>
        <dbReference type="ARBA" id="ARBA00022475"/>
    </source>
</evidence>
<dbReference type="GO" id="GO:0005549">
    <property type="term" value="F:odorant binding"/>
    <property type="evidence" value="ECO:0007669"/>
    <property type="project" value="InterPro"/>
</dbReference>
<keyword evidence="9" id="KW-0807">Transducer</keyword>
<keyword evidence="6 10" id="KW-1133">Transmembrane helix</keyword>
<keyword evidence="3" id="KW-0716">Sensory transduction</keyword>
<dbReference type="InterPro" id="IPR004117">
    <property type="entry name" value="7tm6_olfct_rcpt"/>
</dbReference>
<organism evidence="11 12">
    <name type="scientific">Cryptotermes secundus</name>
    <dbReference type="NCBI Taxonomy" id="105785"/>
    <lineage>
        <taxon>Eukaryota</taxon>
        <taxon>Metazoa</taxon>
        <taxon>Ecdysozoa</taxon>
        <taxon>Arthropoda</taxon>
        <taxon>Hexapoda</taxon>
        <taxon>Insecta</taxon>
        <taxon>Pterygota</taxon>
        <taxon>Neoptera</taxon>
        <taxon>Polyneoptera</taxon>
        <taxon>Dictyoptera</taxon>
        <taxon>Blattodea</taxon>
        <taxon>Blattoidea</taxon>
        <taxon>Termitoidae</taxon>
        <taxon>Kalotermitidae</taxon>
        <taxon>Cryptotermitinae</taxon>
        <taxon>Cryptotermes</taxon>
    </lineage>
</organism>
<proteinExistence type="predicted"/>
<feature type="transmembrane region" description="Helical" evidence="10">
    <location>
        <begin position="193"/>
        <end position="211"/>
    </location>
</feature>
<sequence>NLHLNLTILQWLGLWSCNKGSTRFKALFLRIAFCFAFTIQATIHIVEIMDITVNWGHLSNPTENIYTIGCSIMAIVKELTIIFRTKNIQTLVNILDNELFVPRKQGSPQQQEEIARACKKEARMFTLIFISMCTFVGTSFSFVPFVDILLGHSATDVSSQRPMPYTAWFPFNVTETPAYEVAYIYLSLETTYTAIYIGSCDALFVALIIHLRGQFQILHVSLRDI</sequence>
<keyword evidence="2" id="KW-1003">Cell membrane</keyword>
<feature type="transmembrane region" description="Helical" evidence="10">
    <location>
        <begin position="65"/>
        <end position="83"/>
    </location>
</feature>
<feature type="non-terminal residue" evidence="11">
    <location>
        <position position="225"/>
    </location>
</feature>
<evidence type="ECO:0000313" key="12">
    <source>
        <dbReference type="Proteomes" id="UP000235965"/>
    </source>
</evidence>
<feature type="transmembrane region" description="Helical" evidence="10">
    <location>
        <begin position="27"/>
        <end position="45"/>
    </location>
</feature>
<evidence type="ECO:0000313" key="11">
    <source>
        <dbReference type="EMBL" id="PNF32755.1"/>
    </source>
</evidence>
<keyword evidence="4 10" id="KW-0812">Transmembrane</keyword>
<accession>A0A2J7QVZ5</accession>
<dbReference type="PANTHER" id="PTHR21137:SF35">
    <property type="entry name" value="ODORANT RECEPTOR 19A-RELATED"/>
    <property type="match status" value="1"/>
</dbReference>
<feature type="non-terminal residue" evidence="11">
    <location>
        <position position="1"/>
    </location>
</feature>
<name>A0A2J7QVZ5_9NEOP</name>